<dbReference type="AlphaFoldDB" id="A0A8H5FPX5"/>
<evidence type="ECO:0000256" key="3">
    <source>
        <dbReference type="SAM" id="MobiDB-lite"/>
    </source>
</evidence>
<accession>A0A8H5FPX5</accession>
<comment type="caution">
    <text evidence="5">The sequence shown here is derived from an EMBL/GenBank/DDBJ whole genome shotgun (WGS) entry which is preliminary data.</text>
</comment>
<name>A0A8H5FPX5_9AGAR</name>
<evidence type="ECO:0000313" key="5">
    <source>
        <dbReference type="EMBL" id="KAF5344368.1"/>
    </source>
</evidence>
<feature type="domain" description="XRRM" evidence="4">
    <location>
        <begin position="404"/>
        <end position="579"/>
    </location>
</feature>
<keyword evidence="1 2" id="KW-0694">RNA-binding</keyword>
<dbReference type="GO" id="GO:0070034">
    <property type="term" value="F:telomerase RNA binding"/>
    <property type="evidence" value="ECO:0007669"/>
    <property type="project" value="InterPro"/>
</dbReference>
<feature type="region of interest" description="Disordered" evidence="3">
    <location>
        <begin position="133"/>
        <end position="152"/>
    </location>
</feature>
<dbReference type="Gene3D" id="3.30.70.330">
    <property type="match status" value="1"/>
</dbReference>
<organism evidence="5 6">
    <name type="scientific">Tetrapyrgos nigripes</name>
    <dbReference type="NCBI Taxonomy" id="182062"/>
    <lineage>
        <taxon>Eukaryota</taxon>
        <taxon>Fungi</taxon>
        <taxon>Dikarya</taxon>
        <taxon>Basidiomycota</taxon>
        <taxon>Agaricomycotina</taxon>
        <taxon>Agaricomycetes</taxon>
        <taxon>Agaricomycetidae</taxon>
        <taxon>Agaricales</taxon>
        <taxon>Marasmiineae</taxon>
        <taxon>Marasmiaceae</taxon>
        <taxon>Tetrapyrgos</taxon>
    </lineage>
</organism>
<dbReference type="Pfam" id="PF19977">
    <property type="entry name" value="xRRM"/>
    <property type="match status" value="1"/>
</dbReference>
<dbReference type="Proteomes" id="UP000559256">
    <property type="component" value="Unassembled WGS sequence"/>
</dbReference>
<reference evidence="5 6" key="1">
    <citation type="journal article" date="2020" name="ISME J.">
        <title>Uncovering the hidden diversity of litter-decomposition mechanisms in mushroom-forming fungi.</title>
        <authorList>
            <person name="Floudas D."/>
            <person name="Bentzer J."/>
            <person name="Ahren D."/>
            <person name="Johansson T."/>
            <person name="Persson P."/>
            <person name="Tunlid A."/>
        </authorList>
    </citation>
    <scope>NUCLEOTIDE SEQUENCE [LARGE SCALE GENOMIC DNA]</scope>
    <source>
        <strain evidence="5 6">CBS 291.85</strain>
    </source>
</reference>
<dbReference type="PROSITE" id="PS51939">
    <property type="entry name" value="XRRM"/>
    <property type="match status" value="1"/>
</dbReference>
<dbReference type="InterPro" id="IPR014886">
    <property type="entry name" value="La_xRRM"/>
</dbReference>
<dbReference type="OrthoDB" id="439993at2759"/>
<proteinExistence type="predicted"/>
<evidence type="ECO:0000256" key="2">
    <source>
        <dbReference type="PROSITE-ProRule" id="PRU01288"/>
    </source>
</evidence>
<evidence type="ECO:0000313" key="6">
    <source>
        <dbReference type="Proteomes" id="UP000559256"/>
    </source>
</evidence>
<dbReference type="InterPro" id="IPR045537">
    <property type="entry name" value="Lar7_xRRM"/>
</dbReference>
<evidence type="ECO:0000259" key="4">
    <source>
        <dbReference type="PROSITE" id="PS51939"/>
    </source>
</evidence>
<feature type="compositionally biased region" description="Basic residues" evidence="3">
    <location>
        <begin position="352"/>
        <end position="362"/>
    </location>
</feature>
<dbReference type="EMBL" id="JAACJM010000126">
    <property type="protein sequence ID" value="KAF5344368.1"/>
    <property type="molecule type" value="Genomic_DNA"/>
</dbReference>
<dbReference type="GO" id="GO:1904868">
    <property type="term" value="P:telomerase catalytic core complex assembly"/>
    <property type="evidence" value="ECO:0007669"/>
    <property type="project" value="InterPro"/>
</dbReference>
<keyword evidence="6" id="KW-1185">Reference proteome</keyword>
<feature type="compositionally biased region" description="Low complexity" evidence="3">
    <location>
        <begin position="385"/>
        <end position="399"/>
    </location>
</feature>
<feature type="region of interest" description="Disordered" evidence="3">
    <location>
        <begin position="436"/>
        <end position="461"/>
    </location>
</feature>
<sequence>MTHSHCTVIPLTYILKHSSFFASQNQPVPENAIAKALRTCAPHLVDVRMVLSAPNWRAWDSSSSSSKADAGMYEVRRKEWARTELQTSSSSLQGGFSKGYWDERTVYLENIPIPYRTVPGIVQFVAALLDSSTSSSSSTQGQPNSHSQRLRPRVESILFPPHHLDKDKPGDRRAQKCKGFAFAILSDLEDVKKLVERWPWKRDRGTTTTTTTKTISKTSTTTAANTTATATTATHPQLDADTVKKGHGASSASISPVNAESDAFKHGFRTLPKRRYETLKEEYEAWRRRILDELVADGSDTANRHPQAEYVEGDAFGDGDDIGDGMDVDNTDGVSGRDVDTRNVDTGSGSGSKKRTRKRKRGILPDADTEERDPPTSSLPPPKTAKPTPTSTATSAETLIPDAPYPPSCLLHVKNIHPETNKTTLKALFGRAFTGFNENNSQKHPDAGPGRKGKGGGTKERAVEGGGIDYVDFSKGIDTCYLRLSTPSHARHLLDYFTTHQVVQKGGLDDVGCIVNSNSSSSLEVVDAMGPGPASSGRQSITMSLTLARPEQLYWEKVPAKVRAEAVRRCLALSGLSGG</sequence>
<protein>
    <recommendedName>
        <fullName evidence="4">XRRM domain-containing protein</fullName>
    </recommendedName>
</protein>
<dbReference type="GO" id="GO:1990904">
    <property type="term" value="C:ribonucleoprotein complex"/>
    <property type="evidence" value="ECO:0007669"/>
    <property type="project" value="UniProtKB-UniRule"/>
</dbReference>
<feature type="region of interest" description="Disordered" evidence="3">
    <location>
        <begin position="300"/>
        <end position="401"/>
    </location>
</feature>
<dbReference type="InterPro" id="IPR012677">
    <property type="entry name" value="Nucleotide-bd_a/b_plait_sf"/>
</dbReference>
<gene>
    <name evidence="5" type="ORF">D9758_013277</name>
</gene>
<evidence type="ECO:0000256" key="1">
    <source>
        <dbReference type="ARBA" id="ARBA00022884"/>
    </source>
</evidence>
<feature type="compositionally biased region" description="Acidic residues" evidence="3">
    <location>
        <begin position="311"/>
        <end position="330"/>
    </location>
</feature>